<feature type="transmembrane region" description="Helical" evidence="1">
    <location>
        <begin position="108"/>
        <end position="131"/>
    </location>
</feature>
<keyword evidence="1" id="KW-0812">Transmembrane</keyword>
<accession>A0A8R1HPY9</accession>
<keyword evidence="1" id="KW-0472">Membrane</keyword>
<proteinExistence type="predicted"/>
<sequence>MVVTLQMLSQTQNPDSCIEPFIQPSQWFFTLVEIVLAVGGLIMNTVIAVICHRAVPMPHAQRRLLASISINFAILSGFQLSRNFFMFLVMQQPCLGQVTTMSCKVQEFPLIFCYIHCAATYFLMGLQCNFLKLKPNDKHPMNWFLTCSVWQSTVAATCVAVTLLFTAFDHDLQNEPMNKCSILLAVSQSYLTFFLLTLLITLHAVGLALVMIASRIQRNKKSWIAFTIFSLKEIIQYETLGWQISLFVSGCVVLYRHVLRETCEECSVIILELAFLILPLLISFIHPLYLIWFVFPMRDAALRTFPCMQTALPEYSLVPPQIPTASTSASM</sequence>
<dbReference type="AlphaFoldDB" id="A0A8R1HPY9"/>
<evidence type="ECO:0000256" key="1">
    <source>
        <dbReference type="SAM" id="Phobius"/>
    </source>
</evidence>
<evidence type="ECO:0000313" key="3">
    <source>
        <dbReference type="Proteomes" id="UP000005237"/>
    </source>
</evidence>
<name>A0A8R1HPY9_CAEJA</name>
<keyword evidence="3" id="KW-1185">Reference proteome</keyword>
<reference evidence="3" key="1">
    <citation type="submission" date="2010-08" db="EMBL/GenBank/DDBJ databases">
        <authorList>
            <consortium name="Caenorhabditis japonica Sequencing Consortium"/>
            <person name="Wilson R.K."/>
        </authorList>
    </citation>
    <scope>NUCLEOTIDE SEQUENCE [LARGE SCALE GENOMIC DNA]</scope>
    <source>
        <strain evidence="3">DF5081</strain>
    </source>
</reference>
<dbReference type="OMA" id="PLIFCYI"/>
<protein>
    <submittedName>
        <fullName evidence="2">Uncharacterized protein</fullName>
    </submittedName>
</protein>
<feature type="transmembrane region" description="Helical" evidence="1">
    <location>
        <begin position="64"/>
        <end position="88"/>
    </location>
</feature>
<feature type="transmembrane region" description="Helical" evidence="1">
    <location>
        <begin position="267"/>
        <end position="295"/>
    </location>
</feature>
<reference evidence="2" key="2">
    <citation type="submission" date="2022-06" db="UniProtKB">
        <authorList>
            <consortium name="EnsemblMetazoa"/>
        </authorList>
    </citation>
    <scope>IDENTIFICATION</scope>
    <source>
        <strain evidence="2">DF5081</strain>
    </source>
</reference>
<feature type="transmembrane region" description="Helical" evidence="1">
    <location>
        <begin position="27"/>
        <end position="52"/>
    </location>
</feature>
<feature type="transmembrane region" description="Helical" evidence="1">
    <location>
        <begin position="143"/>
        <end position="168"/>
    </location>
</feature>
<feature type="transmembrane region" description="Helical" evidence="1">
    <location>
        <begin position="234"/>
        <end position="255"/>
    </location>
</feature>
<keyword evidence="1" id="KW-1133">Transmembrane helix</keyword>
<organism evidence="2 3">
    <name type="scientific">Caenorhabditis japonica</name>
    <dbReference type="NCBI Taxonomy" id="281687"/>
    <lineage>
        <taxon>Eukaryota</taxon>
        <taxon>Metazoa</taxon>
        <taxon>Ecdysozoa</taxon>
        <taxon>Nematoda</taxon>
        <taxon>Chromadorea</taxon>
        <taxon>Rhabditida</taxon>
        <taxon>Rhabditina</taxon>
        <taxon>Rhabditomorpha</taxon>
        <taxon>Rhabditoidea</taxon>
        <taxon>Rhabditidae</taxon>
        <taxon>Peloderinae</taxon>
        <taxon>Caenorhabditis</taxon>
    </lineage>
</organism>
<dbReference type="Proteomes" id="UP000005237">
    <property type="component" value="Unassembled WGS sequence"/>
</dbReference>
<feature type="transmembrane region" description="Helical" evidence="1">
    <location>
        <begin position="188"/>
        <end position="213"/>
    </location>
</feature>
<dbReference type="EnsemblMetazoa" id="CJA08372.1">
    <property type="protein sequence ID" value="CJA08372.1"/>
    <property type="gene ID" value="WBGene00127577"/>
</dbReference>
<evidence type="ECO:0000313" key="2">
    <source>
        <dbReference type="EnsemblMetazoa" id="CJA08372.1"/>
    </source>
</evidence>